<dbReference type="PIRSF" id="PIRSF003095">
    <property type="entry name" value="Trigger_factor"/>
    <property type="match status" value="1"/>
</dbReference>
<dbReference type="PANTHER" id="PTHR30560:SF3">
    <property type="entry name" value="TRIGGER FACTOR-LIKE PROTEIN TIG, CHLOROPLASTIC"/>
    <property type="match status" value="1"/>
</dbReference>
<dbReference type="HAMAP" id="MF_00303">
    <property type="entry name" value="Trigger_factor_Tig"/>
    <property type="match status" value="1"/>
</dbReference>
<dbReference type="NCBIfam" id="TIGR00115">
    <property type="entry name" value="tig"/>
    <property type="match status" value="1"/>
</dbReference>
<dbReference type="GO" id="GO:0051083">
    <property type="term" value="P:'de novo' cotranslational protein folding"/>
    <property type="evidence" value="ECO:0007669"/>
    <property type="project" value="TreeGrafter"/>
</dbReference>
<dbReference type="SUPFAM" id="SSF102735">
    <property type="entry name" value="Trigger factor ribosome-binding domain"/>
    <property type="match status" value="1"/>
</dbReference>
<dbReference type="Pfam" id="PF00254">
    <property type="entry name" value="FKBP_C"/>
    <property type="match status" value="1"/>
</dbReference>
<evidence type="ECO:0000256" key="8">
    <source>
        <dbReference type="ARBA" id="ARBA00023235"/>
    </source>
</evidence>
<dbReference type="PANTHER" id="PTHR30560">
    <property type="entry name" value="TRIGGER FACTOR CHAPERONE AND PEPTIDYL-PROLYL CIS/TRANS ISOMERASE"/>
    <property type="match status" value="1"/>
</dbReference>
<reference evidence="18 19" key="1">
    <citation type="submission" date="2018-05" db="EMBL/GenBank/DDBJ databases">
        <title>Genomic Encyclopedia of Type Strains, Phase IV (KMG-IV): sequencing the most valuable type-strain genomes for metagenomic binning, comparative biology and taxonomic classification.</title>
        <authorList>
            <person name="Goeker M."/>
        </authorList>
    </citation>
    <scope>NUCLEOTIDE SEQUENCE [LARGE SCALE GENOMIC DNA]</scope>
    <source>
        <strain evidence="18 19">JC118</strain>
    </source>
</reference>
<dbReference type="GO" id="GO:0043022">
    <property type="term" value="F:ribosome binding"/>
    <property type="evidence" value="ECO:0007669"/>
    <property type="project" value="TreeGrafter"/>
</dbReference>
<protein>
    <recommendedName>
        <fullName evidence="4 12">Trigger factor</fullName>
        <shortName evidence="12">TF</shortName>
        <ecNumber evidence="3 12">5.2.1.8</ecNumber>
    </recommendedName>
    <alternativeName>
        <fullName evidence="11 12">PPIase</fullName>
    </alternativeName>
</protein>
<keyword evidence="8 12" id="KW-0413">Isomerase</keyword>
<dbReference type="Gene3D" id="3.30.70.1050">
    <property type="entry name" value="Trigger factor ribosome-binding domain"/>
    <property type="match status" value="1"/>
</dbReference>
<dbReference type="EC" id="5.2.1.8" evidence="3 12"/>
<dbReference type="Pfam" id="PF05697">
    <property type="entry name" value="Trigger_N"/>
    <property type="match status" value="1"/>
</dbReference>
<keyword evidence="12" id="KW-0963">Cytoplasm</keyword>
<dbReference type="InterPro" id="IPR005215">
    <property type="entry name" value="Trig_fac"/>
</dbReference>
<dbReference type="SUPFAM" id="SSF54534">
    <property type="entry name" value="FKBP-like"/>
    <property type="match status" value="1"/>
</dbReference>
<dbReference type="GO" id="GO:0051301">
    <property type="term" value="P:cell division"/>
    <property type="evidence" value="ECO:0007669"/>
    <property type="project" value="UniProtKB-KW"/>
</dbReference>
<dbReference type="Gene3D" id="1.10.3120.10">
    <property type="entry name" value="Trigger factor, C-terminal domain"/>
    <property type="match status" value="1"/>
</dbReference>
<comment type="caution">
    <text evidence="17">The sequence shown here is derived from an EMBL/GenBank/DDBJ whole genome shotgun (WGS) entry which is preliminary data.</text>
</comment>
<gene>
    <name evidence="12 17" type="primary">tig</name>
    <name evidence="18" type="ORF">DES51_109165</name>
    <name evidence="17" type="ORF">MQE39_01610</name>
</gene>
<dbReference type="Proteomes" id="UP001276902">
    <property type="component" value="Unassembled WGS sequence"/>
</dbReference>
<dbReference type="GO" id="GO:0003755">
    <property type="term" value="F:peptidyl-prolyl cis-trans isomerase activity"/>
    <property type="evidence" value="ECO:0007669"/>
    <property type="project" value="UniProtKB-UniRule"/>
</dbReference>
<dbReference type="SUPFAM" id="SSF109998">
    <property type="entry name" value="Triger factor/SurA peptide-binding domain-like"/>
    <property type="match status" value="1"/>
</dbReference>
<dbReference type="InterPro" id="IPR046357">
    <property type="entry name" value="PPIase_dom_sf"/>
</dbReference>
<sequence>MSSTWELKEKSQGELKTTVSGDAWKGAQEKAFNKLAKKLALPGFREGKVPAAMAKKHISQQNILMEAIDEVAGEALQQGVEEHSLWMIARPELGVEAITEDEVTLTFTITVKPEVTLGDYKGLDVKKDECEVTEADIEDQIKALQDRYAELEIKEDGTVENGDTAVIDFEGFKDGIAFDGGKGENYPLEIGSNAFIPGFEEQLIGMKSEESKEINVTFPESYQEESLAGQPCVFKVTVHEIKTKALPEVNDELIKLANIEGVETVEAFKEFIKKDMLDYKEKQADEKFTNELLTKVVENAQVEVPAVMIESETDNLVNDFAQRLAQQGFSLDQFKQMTGQSDEAIREQMAVDAESKVKVRLVLDAIAVKEALNPTEEEIEAEYQRIADMYQMDIAKVKELIDNDNISYDLRLRNAVKLIQDSTSK</sequence>
<dbReference type="Proteomes" id="UP000247612">
    <property type="component" value="Unassembled WGS sequence"/>
</dbReference>
<comment type="catalytic activity">
    <reaction evidence="1 12 13">
        <text>[protein]-peptidylproline (omega=180) = [protein]-peptidylproline (omega=0)</text>
        <dbReference type="Rhea" id="RHEA:16237"/>
        <dbReference type="Rhea" id="RHEA-COMP:10747"/>
        <dbReference type="Rhea" id="RHEA-COMP:10748"/>
        <dbReference type="ChEBI" id="CHEBI:83833"/>
        <dbReference type="ChEBI" id="CHEBI:83834"/>
        <dbReference type="EC" id="5.2.1.8"/>
    </reaction>
</comment>
<dbReference type="GO" id="GO:0044183">
    <property type="term" value="F:protein folding chaperone"/>
    <property type="evidence" value="ECO:0007669"/>
    <property type="project" value="TreeGrafter"/>
</dbReference>
<dbReference type="InterPro" id="IPR008880">
    <property type="entry name" value="Trigger_fac_C"/>
</dbReference>
<evidence type="ECO:0000256" key="13">
    <source>
        <dbReference type="PROSITE-ProRule" id="PRU00277"/>
    </source>
</evidence>
<accession>A0A2V2EYL2</accession>
<name>A0A2V2EYL2_9FIRM</name>
<keyword evidence="19" id="KW-1185">Reference proteome</keyword>
<evidence type="ECO:0000256" key="5">
    <source>
        <dbReference type="ARBA" id="ARBA00022618"/>
    </source>
</evidence>
<keyword evidence="9 12" id="KW-0131">Cell cycle</keyword>
<dbReference type="FunFam" id="3.10.50.40:FF:000001">
    <property type="entry name" value="Trigger factor"/>
    <property type="match status" value="1"/>
</dbReference>
<reference evidence="17" key="2">
    <citation type="submission" date="2022-03" db="EMBL/GenBank/DDBJ databases">
        <title>First case of bacteraemia caused by Dielma fastidiosa in a patient hospitalised with diverticulitis.</title>
        <authorList>
            <person name="Forman-Ankjaer B."/>
            <person name="Hvid-Jensen F."/>
            <person name="Kobel C.M."/>
            <person name="Greve T."/>
        </authorList>
    </citation>
    <scope>NUCLEOTIDE SEQUENCE</scope>
    <source>
        <strain evidence="17">AUH_DF_2021</strain>
    </source>
</reference>
<evidence type="ECO:0000256" key="3">
    <source>
        <dbReference type="ARBA" id="ARBA00013194"/>
    </source>
</evidence>
<dbReference type="InterPro" id="IPR027304">
    <property type="entry name" value="Trigger_fact/SurA_dom_sf"/>
</dbReference>
<dbReference type="InterPro" id="IPR001179">
    <property type="entry name" value="PPIase_FKBP_dom"/>
</dbReference>
<dbReference type="GO" id="GO:0005737">
    <property type="term" value="C:cytoplasm"/>
    <property type="evidence" value="ECO:0007669"/>
    <property type="project" value="UniProtKB-SubCell"/>
</dbReference>
<evidence type="ECO:0000256" key="9">
    <source>
        <dbReference type="ARBA" id="ARBA00023306"/>
    </source>
</evidence>
<evidence type="ECO:0000313" key="17">
    <source>
        <dbReference type="EMBL" id="MDY5166821.1"/>
    </source>
</evidence>
<evidence type="ECO:0000256" key="14">
    <source>
        <dbReference type="RuleBase" id="RU003914"/>
    </source>
</evidence>
<comment type="subcellular location">
    <subcellularLocation>
        <location evidence="12">Cytoplasm</location>
    </subcellularLocation>
    <text evidence="12">About half TF is bound to the ribosome near the polypeptide exit tunnel while the other half is free in the cytoplasm.</text>
</comment>
<evidence type="ECO:0000313" key="18">
    <source>
        <dbReference type="EMBL" id="PXX77910.1"/>
    </source>
</evidence>
<keyword evidence="15" id="KW-0175">Coiled coil</keyword>
<comment type="similarity">
    <text evidence="2 12 14">Belongs to the FKBP-type PPIase family. Tig subfamily.</text>
</comment>
<dbReference type="RefSeq" id="WP_022939108.1">
    <property type="nucleotide sequence ID" value="NZ_BAABZA010000001.1"/>
</dbReference>
<dbReference type="InterPro" id="IPR008881">
    <property type="entry name" value="Trigger_fac_ribosome-bd_bac"/>
</dbReference>
<dbReference type="InterPro" id="IPR036611">
    <property type="entry name" value="Trigger_fac_ribosome-bd_sf"/>
</dbReference>
<comment type="function">
    <text evidence="10 12">Involved in protein export. Acts as a chaperone by maintaining the newly synthesized protein in an open conformation. Functions as a peptidyl-prolyl cis-trans isomerase.</text>
</comment>
<comment type="domain">
    <text evidence="12">Consists of 3 domains; the N-terminus binds the ribosome, the middle domain has PPIase activity, while the C-terminus has intrinsic chaperone activity on its own.</text>
</comment>
<dbReference type="Pfam" id="PF05698">
    <property type="entry name" value="Trigger_C"/>
    <property type="match status" value="1"/>
</dbReference>
<dbReference type="InterPro" id="IPR037041">
    <property type="entry name" value="Trigger_fac_C_sf"/>
</dbReference>
<dbReference type="OrthoDB" id="9767721at2"/>
<evidence type="ECO:0000256" key="7">
    <source>
        <dbReference type="ARBA" id="ARBA00023186"/>
    </source>
</evidence>
<evidence type="ECO:0000256" key="10">
    <source>
        <dbReference type="ARBA" id="ARBA00024849"/>
    </source>
</evidence>
<keyword evidence="5 12" id="KW-0132">Cell division</keyword>
<evidence type="ECO:0000256" key="6">
    <source>
        <dbReference type="ARBA" id="ARBA00023110"/>
    </source>
</evidence>
<dbReference type="PROSITE" id="PS50059">
    <property type="entry name" value="FKBP_PPIASE"/>
    <property type="match status" value="1"/>
</dbReference>
<dbReference type="GeneID" id="94442582"/>
<dbReference type="GO" id="GO:0043335">
    <property type="term" value="P:protein unfolding"/>
    <property type="evidence" value="ECO:0007669"/>
    <property type="project" value="TreeGrafter"/>
</dbReference>
<evidence type="ECO:0000313" key="20">
    <source>
        <dbReference type="Proteomes" id="UP001276902"/>
    </source>
</evidence>
<evidence type="ECO:0000256" key="12">
    <source>
        <dbReference type="HAMAP-Rule" id="MF_00303"/>
    </source>
</evidence>
<organism evidence="17 20">
    <name type="scientific">Dielma fastidiosa</name>
    <dbReference type="NCBI Taxonomy" id="1034346"/>
    <lineage>
        <taxon>Bacteria</taxon>
        <taxon>Bacillati</taxon>
        <taxon>Bacillota</taxon>
        <taxon>Erysipelotrichia</taxon>
        <taxon>Erysipelotrichales</taxon>
        <taxon>Erysipelotrichaceae</taxon>
        <taxon>Dielma</taxon>
    </lineage>
</organism>
<evidence type="ECO:0000256" key="1">
    <source>
        <dbReference type="ARBA" id="ARBA00000971"/>
    </source>
</evidence>
<dbReference type="EMBL" id="JALDAW010000007">
    <property type="protein sequence ID" value="MDY5166821.1"/>
    <property type="molecule type" value="Genomic_DNA"/>
</dbReference>
<keyword evidence="6 12" id="KW-0697">Rotamase</keyword>
<feature type="domain" description="PPIase FKBP-type" evidence="16">
    <location>
        <begin position="162"/>
        <end position="257"/>
    </location>
</feature>
<keyword evidence="7 12" id="KW-0143">Chaperone</keyword>
<dbReference type="AlphaFoldDB" id="A0A2V2EYL2"/>
<dbReference type="Gene3D" id="3.10.50.40">
    <property type="match status" value="1"/>
</dbReference>
<proteinExistence type="inferred from homology"/>
<evidence type="ECO:0000256" key="15">
    <source>
        <dbReference type="SAM" id="Coils"/>
    </source>
</evidence>
<dbReference type="GO" id="GO:0015031">
    <property type="term" value="P:protein transport"/>
    <property type="evidence" value="ECO:0007669"/>
    <property type="project" value="UniProtKB-UniRule"/>
</dbReference>
<evidence type="ECO:0000256" key="4">
    <source>
        <dbReference type="ARBA" id="ARBA00016902"/>
    </source>
</evidence>
<evidence type="ECO:0000259" key="16">
    <source>
        <dbReference type="PROSITE" id="PS50059"/>
    </source>
</evidence>
<evidence type="ECO:0000256" key="11">
    <source>
        <dbReference type="ARBA" id="ARBA00029986"/>
    </source>
</evidence>
<evidence type="ECO:0000256" key="2">
    <source>
        <dbReference type="ARBA" id="ARBA00005464"/>
    </source>
</evidence>
<dbReference type="EMBL" id="QJKH01000009">
    <property type="protein sequence ID" value="PXX77910.1"/>
    <property type="molecule type" value="Genomic_DNA"/>
</dbReference>
<feature type="coiled-coil region" evidence="15">
    <location>
        <begin position="127"/>
        <end position="161"/>
    </location>
</feature>
<evidence type="ECO:0000313" key="19">
    <source>
        <dbReference type="Proteomes" id="UP000247612"/>
    </source>
</evidence>
<dbReference type="STRING" id="1034346.GCA_000313565_02826"/>